<dbReference type="GO" id="GO:0006629">
    <property type="term" value="P:lipid metabolic process"/>
    <property type="evidence" value="ECO:0007669"/>
    <property type="project" value="InterPro"/>
</dbReference>
<organism evidence="2 3">
    <name type="scientific">Streptomyces taklimakanensis</name>
    <dbReference type="NCBI Taxonomy" id="2569853"/>
    <lineage>
        <taxon>Bacteria</taxon>
        <taxon>Bacillati</taxon>
        <taxon>Actinomycetota</taxon>
        <taxon>Actinomycetes</taxon>
        <taxon>Kitasatosporales</taxon>
        <taxon>Streptomycetaceae</taxon>
        <taxon>Streptomyces</taxon>
    </lineage>
</organism>
<keyword evidence="1" id="KW-0732">Signal</keyword>
<comment type="caution">
    <text evidence="2">The sequence shown here is derived from an EMBL/GenBank/DDBJ whole genome shotgun (WGS) entry which is preliminary data.</text>
</comment>
<evidence type="ECO:0000313" key="2">
    <source>
        <dbReference type="EMBL" id="MTE18288.1"/>
    </source>
</evidence>
<dbReference type="GO" id="GO:0008081">
    <property type="term" value="F:phosphoric diester hydrolase activity"/>
    <property type="evidence" value="ECO:0007669"/>
    <property type="project" value="InterPro"/>
</dbReference>
<evidence type="ECO:0000313" key="3">
    <source>
        <dbReference type="Proteomes" id="UP000473014"/>
    </source>
</evidence>
<dbReference type="InterPro" id="IPR032075">
    <property type="entry name" value="PI-PLC-C1"/>
</dbReference>
<feature type="chain" id="PRO_5026328060" description="Calcium-dependent phosphoinositide phospholipase C" evidence="1">
    <location>
        <begin position="32"/>
        <end position="386"/>
    </location>
</feature>
<proteinExistence type="predicted"/>
<reference evidence="2 3" key="1">
    <citation type="submission" date="2019-11" db="EMBL/GenBank/DDBJ databases">
        <authorList>
            <person name="Yuan L."/>
        </authorList>
    </citation>
    <scope>NUCLEOTIDE SEQUENCE [LARGE SCALE GENOMIC DNA]</scope>
    <source>
        <strain evidence="2 3">TRM43335</strain>
    </source>
</reference>
<dbReference type="Pfam" id="PF16670">
    <property type="entry name" value="PI-PLC-C1"/>
    <property type="match status" value="1"/>
</dbReference>
<dbReference type="AlphaFoldDB" id="A0A6G2B7Q0"/>
<protein>
    <recommendedName>
        <fullName evidence="4">Calcium-dependent phosphoinositide phospholipase C</fullName>
    </recommendedName>
</protein>
<dbReference type="CDD" id="cd08589">
    <property type="entry name" value="PI-PLCc_SaPLC1_like"/>
    <property type="match status" value="1"/>
</dbReference>
<dbReference type="EMBL" id="WIXO01000001">
    <property type="protein sequence ID" value="MTE18288.1"/>
    <property type="molecule type" value="Genomic_DNA"/>
</dbReference>
<sequence>MRTPNRARLRRWGSAATALAAVAALSSAAQARPDDPTGRLRLNHIQVMATHNSYHREVSFAEQKLMERHDPDFANLLYSHASLPVQFAEQRVRGIELDVFPDPDGGLYADPLIRRAAGLPAPTDPAWREPGAKVLHWADFDHETGCVTLRRCLTQVRDWSRRNPGHVTVPILLELKSTDPRLEEMGGAKSPPWDTAALDALDAEIRAVFGEEEVITPDDVRRRGETLERSVLRHGWPTLAAARGTVMFLMDNGDGPVQDAYRAEGRESLQGRVLFTDSRPGRPDAAFVKWNDPTGENRAVIADLVERGYFVRTRADVPLEEAASGDTSRLRAALGSGAQMVSTDFPVPGMAARYGSDYTARLPEGTAVRCNPVSAPRGCRTGRLER</sequence>
<accession>A0A6G2B7Q0</accession>
<dbReference type="InterPro" id="IPR017946">
    <property type="entry name" value="PLC-like_Pdiesterase_TIM-brl"/>
</dbReference>
<gene>
    <name evidence="2" type="ORF">F0L17_03920</name>
</gene>
<evidence type="ECO:0000256" key="1">
    <source>
        <dbReference type="SAM" id="SignalP"/>
    </source>
</evidence>
<feature type="signal peptide" evidence="1">
    <location>
        <begin position="1"/>
        <end position="31"/>
    </location>
</feature>
<dbReference type="SUPFAM" id="SSF51695">
    <property type="entry name" value="PLC-like phosphodiesterases"/>
    <property type="match status" value="1"/>
</dbReference>
<evidence type="ECO:0008006" key="4">
    <source>
        <dbReference type="Google" id="ProtNLM"/>
    </source>
</evidence>
<dbReference type="Proteomes" id="UP000473014">
    <property type="component" value="Unassembled WGS sequence"/>
</dbReference>
<name>A0A6G2B7Q0_9ACTN</name>
<dbReference type="Gene3D" id="3.20.20.190">
    <property type="entry name" value="Phosphatidylinositol (PI) phosphodiesterase"/>
    <property type="match status" value="1"/>
</dbReference>
<keyword evidence="3" id="KW-1185">Reference proteome</keyword>
<dbReference type="RefSeq" id="WP_162465758.1">
    <property type="nucleotide sequence ID" value="NZ_WIXO01000001.1"/>
</dbReference>